<gene>
    <name evidence="10" type="ORF">C7450_104331</name>
</gene>
<dbReference type="GO" id="GO:0015562">
    <property type="term" value="F:efflux transmembrane transporter activity"/>
    <property type="evidence" value="ECO:0007669"/>
    <property type="project" value="TreeGrafter"/>
</dbReference>
<evidence type="ECO:0000313" key="10">
    <source>
        <dbReference type="EMBL" id="PXW60278.1"/>
    </source>
</evidence>
<dbReference type="Gene3D" id="2.40.420.20">
    <property type="match status" value="1"/>
</dbReference>
<evidence type="ECO:0000256" key="1">
    <source>
        <dbReference type="ARBA" id="ARBA00004236"/>
    </source>
</evidence>
<evidence type="ECO:0000259" key="9">
    <source>
        <dbReference type="Pfam" id="PF25967"/>
    </source>
</evidence>
<feature type="compositionally biased region" description="Polar residues" evidence="5">
    <location>
        <begin position="1"/>
        <end position="12"/>
    </location>
</feature>
<dbReference type="InterPro" id="IPR030190">
    <property type="entry name" value="MacA_alpha-hairpin_sf"/>
</dbReference>
<dbReference type="InterPro" id="IPR058627">
    <property type="entry name" value="MdtA-like_C"/>
</dbReference>
<keyword evidence="6" id="KW-0812">Transmembrane</keyword>
<dbReference type="GO" id="GO:0030313">
    <property type="term" value="C:cell envelope"/>
    <property type="evidence" value="ECO:0007669"/>
    <property type="project" value="UniProtKB-SubCell"/>
</dbReference>
<comment type="caution">
    <text evidence="10">The sequence shown here is derived from an EMBL/GenBank/DDBJ whole genome shotgun (WGS) entry which is preliminary data.</text>
</comment>
<feature type="domain" description="Multidrug resistance protein MdtA-like beta-barrel" evidence="8">
    <location>
        <begin position="244"/>
        <end position="321"/>
    </location>
</feature>
<dbReference type="Pfam" id="PF25917">
    <property type="entry name" value="BSH_RND"/>
    <property type="match status" value="1"/>
</dbReference>
<dbReference type="Gene3D" id="2.40.30.170">
    <property type="match status" value="1"/>
</dbReference>
<dbReference type="SUPFAM" id="SSF111369">
    <property type="entry name" value="HlyD-like secretion proteins"/>
    <property type="match status" value="1"/>
</dbReference>
<dbReference type="Gene3D" id="6.10.140.1990">
    <property type="match status" value="1"/>
</dbReference>
<comment type="subcellular location">
    <subcellularLocation>
        <location evidence="1">Cell membrane</location>
    </subcellularLocation>
</comment>
<keyword evidence="6" id="KW-0472">Membrane</keyword>
<dbReference type="Gene3D" id="2.40.50.100">
    <property type="match status" value="1"/>
</dbReference>
<dbReference type="InterPro" id="IPR058625">
    <property type="entry name" value="MdtA-like_BSH"/>
</dbReference>
<dbReference type="Pfam" id="PF25944">
    <property type="entry name" value="Beta-barrel_RND"/>
    <property type="match status" value="1"/>
</dbReference>
<accession>A0A2V3UBU6</accession>
<dbReference type="AlphaFoldDB" id="A0A2V3UBU6"/>
<dbReference type="PANTHER" id="PTHR30469:SF33">
    <property type="entry name" value="SLR1207 PROTEIN"/>
    <property type="match status" value="1"/>
</dbReference>
<evidence type="ECO:0000259" key="7">
    <source>
        <dbReference type="Pfam" id="PF25917"/>
    </source>
</evidence>
<dbReference type="NCBIfam" id="TIGR01730">
    <property type="entry name" value="RND_mfp"/>
    <property type="match status" value="1"/>
</dbReference>
<organism evidence="10 11">
    <name type="scientific">Chelatococcus asaccharovorans</name>
    <dbReference type="NCBI Taxonomy" id="28210"/>
    <lineage>
        <taxon>Bacteria</taxon>
        <taxon>Pseudomonadati</taxon>
        <taxon>Pseudomonadota</taxon>
        <taxon>Alphaproteobacteria</taxon>
        <taxon>Hyphomicrobiales</taxon>
        <taxon>Chelatococcaceae</taxon>
        <taxon>Chelatococcus</taxon>
    </lineage>
</organism>
<evidence type="ECO:0000256" key="3">
    <source>
        <dbReference type="ARBA" id="ARBA00022448"/>
    </source>
</evidence>
<dbReference type="GO" id="GO:0019898">
    <property type="term" value="C:extrinsic component of membrane"/>
    <property type="evidence" value="ECO:0007669"/>
    <property type="project" value="InterPro"/>
</dbReference>
<dbReference type="EMBL" id="QJJK01000004">
    <property type="protein sequence ID" value="PXW60278.1"/>
    <property type="molecule type" value="Genomic_DNA"/>
</dbReference>
<dbReference type="Pfam" id="PF25967">
    <property type="entry name" value="RND-MFP_C"/>
    <property type="match status" value="1"/>
</dbReference>
<feature type="domain" description="Multidrug resistance protein MdtA-like barrel-sandwich hybrid" evidence="7">
    <location>
        <begin position="84"/>
        <end position="237"/>
    </location>
</feature>
<reference evidence="10 11" key="1">
    <citation type="submission" date="2018-05" db="EMBL/GenBank/DDBJ databases">
        <title>Genomic Encyclopedia of Type Strains, Phase IV (KMG-IV): sequencing the most valuable type-strain genomes for metagenomic binning, comparative biology and taxonomic classification.</title>
        <authorList>
            <person name="Goeker M."/>
        </authorList>
    </citation>
    <scope>NUCLEOTIDE SEQUENCE [LARGE SCALE GENOMIC DNA]</scope>
    <source>
        <strain evidence="10 11">DSM 6462</strain>
    </source>
</reference>
<evidence type="ECO:0000256" key="6">
    <source>
        <dbReference type="SAM" id="Phobius"/>
    </source>
</evidence>
<evidence type="ECO:0000259" key="8">
    <source>
        <dbReference type="Pfam" id="PF25944"/>
    </source>
</evidence>
<dbReference type="OrthoDB" id="9791520at2"/>
<dbReference type="InterPro" id="IPR058626">
    <property type="entry name" value="MdtA-like_b-barrel"/>
</dbReference>
<feature type="region of interest" description="Disordered" evidence="5">
    <location>
        <begin position="387"/>
        <end position="411"/>
    </location>
</feature>
<feature type="domain" description="Multidrug resistance protein MdtA-like C-terminal permuted SH3" evidence="9">
    <location>
        <begin position="327"/>
        <end position="386"/>
    </location>
</feature>
<dbReference type="InterPro" id="IPR006143">
    <property type="entry name" value="RND_pump_MFP"/>
</dbReference>
<evidence type="ECO:0000256" key="2">
    <source>
        <dbReference type="ARBA" id="ARBA00009477"/>
    </source>
</evidence>
<feature type="region of interest" description="Disordered" evidence="5">
    <location>
        <begin position="1"/>
        <end position="21"/>
    </location>
</feature>
<dbReference type="PANTHER" id="PTHR30469">
    <property type="entry name" value="MULTIDRUG RESISTANCE PROTEIN MDTA"/>
    <property type="match status" value="1"/>
</dbReference>
<dbReference type="GO" id="GO:1990195">
    <property type="term" value="C:macrolide transmembrane transporter complex"/>
    <property type="evidence" value="ECO:0007669"/>
    <property type="project" value="InterPro"/>
</dbReference>
<protein>
    <submittedName>
        <fullName evidence="10">Macrolide-specific efflux system membrane fusion protein</fullName>
    </submittedName>
</protein>
<keyword evidence="3" id="KW-0813">Transport</keyword>
<dbReference type="Proteomes" id="UP000248021">
    <property type="component" value="Unassembled WGS sequence"/>
</dbReference>
<evidence type="ECO:0000256" key="4">
    <source>
        <dbReference type="ARBA" id="ARBA00023054"/>
    </source>
</evidence>
<keyword evidence="11" id="KW-1185">Reference proteome</keyword>
<dbReference type="GO" id="GO:1990281">
    <property type="term" value="C:efflux pump complex"/>
    <property type="evidence" value="ECO:0007669"/>
    <property type="project" value="TreeGrafter"/>
</dbReference>
<proteinExistence type="inferred from homology"/>
<dbReference type="GO" id="GO:1990961">
    <property type="term" value="P:xenobiotic detoxification by transmembrane export across the plasma membrane"/>
    <property type="evidence" value="ECO:0007669"/>
    <property type="project" value="InterPro"/>
</dbReference>
<sequence length="411" mass="44301">MAESTNPSSNDTARPAPVKRRRRSRWRPLLIAIVLLAAGGGALGYFRTASDAEAQAEPVTALAVRGDIEDAVSALGNIQPRDYVDVGAQVSGQLKQIHVVVGQDVPNNFLLAEIDPVVLVARVEGGRAQLASLKAQLVDRQAQATLAGLVFERQGKLRRDKATSEEAYESADAAARSAAAQVDMLKAQISQVESTIRGDEATLGYTKIYAPMAGTVVSLTARKGQTLNTNQQAPIILRIADLSTMTIWTQVSEADVSRLKLGMKAYFNTLGTPQRRWTGRLRQIMPTPEVVNNVVLYTALFDVANPKQELMTQMTAQVYFVVGEAHDVVTVPFSAVKRSGRERKATVDVVGEDGAIETRPVEVGVTNRVLAEIRSGITPGERVVIGNRAAEPRTAQGNRPGGSPGLPRMRF</sequence>
<comment type="similarity">
    <text evidence="2">Belongs to the membrane fusion protein (MFP) (TC 8.A.1) family.</text>
</comment>
<keyword evidence="4" id="KW-0175">Coiled coil</keyword>
<dbReference type="RefSeq" id="WP_110374604.1">
    <property type="nucleotide sequence ID" value="NZ_JAHBRY010000001.1"/>
</dbReference>
<feature type="transmembrane region" description="Helical" evidence="6">
    <location>
        <begin position="29"/>
        <end position="46"/>
    </location>
</feature>
<evidence type="ECO:0000313" key="11">
    <source>
        <dbReference type="Proteomes" id="UP000248021"/>
    </source>
</evidence>
<keyword evidence="6" id="KW-1133">Transmembrane helix</keyword>
<name>A0A2V3UBU6_9HYPH</name>
<evidence type="ECO:0000256" key="5">
    <source>
        <dbReference type="SAM" id="MobiDB-lite"/>
    </source>
</evidence>